<dbReference type="Gene3D" id="3.60.10.10">
    <property type="entry name" value="Endonuclease/exonuclease/phosphatase"/>
    <property type="match status" value="1"/>
</dbReference>
<dbReference type="InterPro" id="IPR036691">
    <property type="entry name" value="Endo/exonu/phosph_ase_sf"/>
</dbReference>
<dbReference type="Proteomes" id="UP000187406">
    <property type="component" value="Unassembled WGS sequence"/>
</dbReference>
<reference evidence="2" key="1">
    <citation type="submission" date="2016-04" db="EMBL/GenBank/DDBJ databases">
        <title>Cephalotus genome sequencing.</title>
        <authorList>
            <person name="Fukushima K."/>
            <person name="Hasebe M."/>
            <person name="Fang X."/>
        </authorList>
    </citation>
    <scope>NUCLEOTIDE SEQUENCE [LARGE SCALE GENOMIC DNA]</scope>
    <source>
        <strain evidence="2">cv. St1</strain>
    </source>
</reference>
<evidence type="ECO:0008006" key="3">
    <source>
        <dbReference type="Google" id="ProtNLM"/>
    </source>
</evidence>
<dbReference type="SUPFAM" id="SSF56219">
    <property type="entry name" value="DNase I-like"/>
    <property type="match status" value="1"/>
</dbReference>
<evidence type="ECO:0000313" key="2">
    <source>
        <dbReference type="Proteomes" id="UP000187406"/>
    </source>
</evidence>
<gene>
    <name evidence="1" type="ORF">CFOL_v3_02028</name>
</gene>
<evidence type="ECO:0000313" key="1">
    <source>
        <dbReference type="EMBL" id="GAV58495.1"/>
    </source>
</evidence>
<keyword evidence="2" id="KW-1185">Reference proteome</keyword>
<comment type="caution">
    <text evidence="1">The sequence shown here is derived from an EMBL/GenBank/DDBJ whole genome shotgun (WGS) entry which is preliminary data.</text>
</comment>
<protein>
    <recommendedName>
        <fullName evidence="3">Exo_endo_phos domain-containing protein</fullName>
    </recommendedName>
</protein>
<feature type="non-terminal residue" evidence="1">
    <location>
        <position position="1"/>
    </location>
</feature>
<accession>A0A1Q3AS44</accession>
<dbReference type="PANTHER" id="PTHR33710">
    <property type="entry name" value="BNAC02G09200D PROTEIN"/>
    <property type="match status" value="1"/>
</dbReference>
<proteinExistence type="predicted"/>
<dbReference type="InParanoid" id="A0A1Q3AS44"/>
<dbReference type="AlphaFoldDB" id="A0A1Q3AS44"/>
<name>A0A1Q3AS44_CEPFO</name>
<dbReference type="OrthoDB" id="1932741at2759"/>
<dbReference type="PANTHER" id="PTHR33710:SF71">
    <property type="entry name" value="ENDONUCLEASE_EXONUCLEASE_PHOSPHATASE DOMAIN-CONTAINING PROTEIN"/>
    <property type="match status" value="1"/>
</dbReference>
<sequence>PTEQRGGRPVLSKAMEEFGECIKKCEMEDLSQTGLFFSWSNKRSGQGAIAKKIDRVLGNWGWFNECGNRQVHFPPPGISDHSPSILQLKRPSFSGARPFKYLNVWASYPSFLALVKEVWSQPVGGSPLEAVGMKARMLKPVLKELHKKYFKDLSTSCILLKQEIETQ</sequence>
<organism evidence="1 2">
    <name type="scientific">Cephalotus follicularis</name>
    <name type="common">Albany pitcher plant</name>
    <dbReference type="NCBI Taxonomy" id="3775"/>
    <lineage>
        <taxon>Eukaryota</taxon>
        <taxon>Viridiplantae</taxon>
        <taxon>Streptophyta</taxon>
        <taxon>Embryophyta</taxon>
        <taxon>Tracheophyta</taxon>
        <taxon>Spermatophyta</taxon>
        <taxon>Magnoliopsida</taxon>
        <taxon>eudicotyledons</taxon>
        <taxon>Gunneridae</taxon>
        <taxon>Pentapetalae</taxon>
        <taxon>rosids</taxon>
        <taxon>fabids</taxon>
        <taxon>Oxalidales</taxon>
        <taxon>Cephalotaceae</taxon>
        <taxon>Cephalotus</taxon>
    </lineage>
</organism>
<dbReference type="EMBL" id="BDDD01000070">
    <property type="protein sequence ID" value="GAV58495.1"/>
    <property type="molecule type" value="Genomic_DNA"/>
</dbReference>